<feature type="domain" description="N-acetyltransferase" evidence="3">
    <location>
        <begin position="6"/>
        <end position="151"/>
    </location>
</feature>
<keyword evidence="2" id="KW-0012">Acyltransferase</keyword>
<dbReference type="InterPro" id="IPR050832">
    <property type="entry name" value="Bact_Acetyltransf"/>
</dbReference>
<reference evidence="4 5" key="1">
    <citation type="submission" date="2022-07" db="EMBL/GenBank/DDBJ databases">
        <authorList>
            <person name="Li W.-J."/>
            <person name="Deng Q.-Q."/>
        </authorList>
    </citation>
    <scope>NUCLEOTIDE SEQUENCE [LARGE SCALE GENOMIC DNA]</scope>
    <source>
        <strain evidence="4 5">SYSU M60028</strain>
    </source>
</reference>
<dbReference type="EMBL" id="JANCLU010000001">
    <property type="protein sequence ID" value="MCP8936995.1"/>
    <property type="molecule type" value="Genomic_DNA"/>
</dbReference>
<dbReference type="Proteomes" id="UP001205890">
    <property type="component" value="Unassembled WGS sequence"/>
</dbReference>
<evidence type="ECO:0000256" key="2">
    <source>
        <dbReference type="ARBA" id="ARBA00023315"/>
    </source>
</evidence>
<dbReference type="PANTHER" id="PTHR43877">
    <property type="entry name" value="AMINOALKYLPHOSPHONATE N-ACETYLTRANSFERASE-RELATED-RELATED"/>
    <property type="match status" value="1"/>
</dbReference>
<organism evidence="4 5">
    <name type="scientific">Alsobacter ponti</name>
    <dbReference type="NCBI Taxonomy" id="2962936"/>
    <lineage>
        <taxon>Bacteria</taxon>
        <taxon>Pseudomonadati</taxon>
        <taxon>Pseudomonadota</taxon>
        <taxon>Alphaproteobacteria</taxon>
        <taxon>Hyphomicrobiales</taxon>
        <taxon>Alsobacteraceae</taxon>
        <taxon>Alsobacter</taxon>
    </lineage>
</organism>
<evidence type="ECO:0000313" key="5">
    <source>
        <dbReference type="Proteomes" id="UP001205890"/>
    </source>
</evidence>
<name>A0ABT1L8E4_9HYPH</name>
<dbReference type="RefSeq" id="WP_254737478.1">
    <property type="nucleotide sequence ID" value="NZ_JANCLU010000001.1"/>
</dbReference>
<dbReference type="InterPro" id="IPR000182">
    <property type="entry name" value="GNAT_dom"/>
</dbReference>
<dbReference type="CDD" id="cd04301">
    <property type="entry name" value="NAT_SF"/>
    <property type="match status" value="1"/>
</dbReference>
<dbReference type="PROSITE" id="PS51186">
    <property type="entry name" value="GNAT"/>
    <property type="match status" value="1"/>
</dbReference>
<dbReference type="Gene3D" id="3.40.630.30">
    <property type="match status" value="1"/>
</dbReference>
<dbReference type="SUPFAM" id="SSF55729">
    <property type="entry name" value="Acyl-CoA N-acyltransferases (Nat)"/>
    <property type="match status" value="1"/>
</dbReference>
<sequence length="178" mass="18862">MSDLSLHIRPEAESDSATIEKLHERAFGPGRFARTAYRLREGVPHEASLSFTALVGTLIVGSIRLTRIVAGGVPALLLGPVTVEPAFMNRGIGMALVRRSLAAAASEGHRLVLLVGDEPFYKRAGFRKIPRGQLDMPGPVDPDRLLALELEPGVLAEAKGAIRPDLAGALAARAETAA</sequence>
<dbReference type="PANTHER" id="PTHR43877:SF1">
    <property type="entry name" value="ACETYLTRANSFERASE"/>
    <property type="match status" value="1"/>
</dbReference>
<keyword evidence="1" id="KW-0808">Transferase</keyword>
<evidence type="ECO:0000256" key="1">
    <source>
        <dbReference type="ARBA" id="ARBA00022679"/>
    </source>
</evidence>
<keyword evidence="5" id="KW-1185">Reference proteome</keyword>
<protein>
    <submittedName>
        <fullName evidence="4">N-acetyltransferase</fullName>
    </submittedName>
</protein>
<dbReference type="Pfam" id="PF13508">
    <property type="entry name" value="Acetyltransf_7"/>
    <property type="match status" value="1"/>
</dbReference>
<dbReference type="InterPro" id="IPR016181">
    <property type="entry name" value="Acyl_CoA_acyltransferase"/>
</dbReference>
<proteinExistence type="predicted"/>
<accession>A0ABT1L8E4</accession>
<comment type="caution">
    <text evidence="4">The sequence shown here is derived from an EMBL/GenBank/DDBJ whole genome shotgun (WGS) entry which is preliminary data.</text>
</comment>
<evidence type="ECO:0000313" key="4">
    <source>
        <dbReference type="EMBL" id="MCP8936995.1"/>
    </source>
</evidence>
<gene>
    <name evidence="4" type="ORF">NK718_00560</name>
</gene>
<evidence type="ECO:0000259" key="3">
    <source>
        <dbReference type="PROSITE" id="PS51186"/>
    </source>
</evidence>